<accession>A0AA86V783</accession>
<proteinExistence type="predicted"/>
<evidence type="ECO:0000313" key="2">
    <source>
        <dbReference type="Proteomes" id="UP001189624"/>
    </source>
</evidence>
<reference evidence="1" key="1">
    <citation type="submission" date="2023-10" db="EMBL/GenBank/DDBJ databases">
        <authorList>
            <person name="Domelevo Entfellner J.-B."/>
        </authorList>
    </citation>
    <scope>NUCLEOTIDE SEQUENCE</scope>
</reference>
<evidence type="ECO:0000313" key="1">
    <source>
        <dbReference type="EMBL" id="CAJ1938777.1"/>
    </source>
</evidence>
<dbReference type="AlphaFoldDB" id="A0AA86V783"/>
<sequence length="157" mass="17781">MSEEILKFSSMDDLCHLFGLAGFNSNLDGKEKSVVMHNTGKGLLDVMEIDFSYDQADGWWGNTLTPVRLFSELDIEELLKGGANYNLFNSSEFEWGLSANKRQTVESSSMNNNTIHFTNLHRPGTREDLMQPLGDLDNTKIPKQERYIFKITSSHVA</sequence>
<dbReference type="Proteomes" id="UP001189624">
    <property type="component" value="Chromosome 3"/>
</dbReference>
<dbReference type="Gramene" id="rna-AYBTSS11_LOCUS8772">
    <property type="protein sequence ID" value="CAJ1938777.1"/>
    <property type="gene ID" value="gene-AYBTSS11_LOCUS8772"/>
</dbReference>
<keyword evidence="2" id="KW-1185">Reference proteome</keyword>
<organism evidence="1 2">
    <name type="scientific">Sphenostylis stenocarpa</name>
    <dbReference type="NCBI Taxonomy" id="92480"/>
    <lineage>
        <taxon>Eukaryota</taxon>
        <taxon>Viridiplantae</taxon>
        <taxon>Streptophyta</taxon>
        <taxon>Embryophyta</taxon>
        <taxon>Tracheophyta</taxon>
        <taxon>Spermatophyta</taxon>
        <taxon>Magnoliopsida</taxon>
        <taxon>eudicotyledons</taxon>
        <taxon>Gunneridae</taxon>
        <taxon>Pentapetalae</taxon>
        <taxon>rosids</taxon>
        <taxon>fabids</taxon>
        <taxon>Fabales</taxon>
        <taxon>Fabaceae</taxon>
        <taxon>Papilionoideae</taxon>
        <taxon>50 kb inversion clade</taxon>
        <taxon>NPAAA clade</taxon>
        <taxon>indigoferoid/millettioid clade</taxon>
        <taxon>Phaseoleae</taxon>
        <taxon>Sphenostylis</taxon>
    </lineage>
</organism>
<dbReference type="EMBL" id="OY731400">
    <property type="protein sequence ID" value="CAJ1938777.1"/>
    <property type="molecule type" value="Genomic_DNA"/>
</dbReference>
<gene>
    <name evidence="1" type="ORF">AYBTSS11_LOCUS8772</name>
</gene>
<name>A0AA86V783_9FABA</name>
<protein>
    <submittedName>
        <fullName evidence="1">Uncharacterized protein</fullName>
    </submittedName>
</protein>